<organism evidence="5 6">
    <name type="scientific">Candidatus Caccalectryoclostridium excrementigallinarum</name>
    <dbReference type="NCBI Taxonomy" id="2840710"/>
    <lineage>
        <taxon>Bacteria</taxon>
        <taxon>Bacillati</taxon>
        <taxon>Bacillota</taxon>
        <taxon>Clostridia</taxon>
        <taxon>Christensenellales</taxon>
        <taxon>Christensenellaceae</taxon>
        <taxon>Christensenellaceae incertae sedis</taxon>
        <taxon>Candidatus Caccalectryoclostridium</taxon>
    </lineage>
</organism>
<dbReference type="Pfam" id="PF00588">
    <property type="entry name" value="SpoU_methylase"/>
    <property type="match status" value="1"/>
</dbReference>
<dbReference type="AlphaFoldDB" id="A0A9D1MLI0"/>
<dbReference type="GO" id="GO:0032259">
    <property type="term" value="P:methylation"/>
    <property type="evidence" value="ECO:0007669"/>
    <property type="project" value="UniProtKB-KW"/>
</dbReference>
<dbReference type="InterPro" id="IPR029028">
    <property type="entry name" value="Alpha/beta_knot_MTases"/>
</dbReference>
<evidence type="ECO:0000256" key="1">
    <source>
        <dbReference type="ARBA" id="ARBA00007228"/>
    </source>
</evidence>
<dbReference type="SUPFAM" id="SSF75217">
    <property type="entry name" value="alpha/beta knot"/>
    <property type="match status" value="1"/>
</dbReference>
<dbReference type="Gene3D" id="3.30.1330.30">
    <property type="match status" value="1"/>
</dbReference>
<dbReference type="SUPFAM" id="SSF55315">
    <property type="entry name" value="L30e-like"/>
    <property type="match status" value="1"/>
</dbReference>
<evidence type="ECO:0000259" key="4">
    <source>
        <dbReference type="SMART" id="SM00967"/>
    </source>
</evidence>
<dbReference type="FunFam" id="3.40.1280.10:FF:000008">
    <property type="entry name" value="Group 3 RNA methyltransferase TrmH"/>
    <property type="match status" value="1"/>
</dbReference>
<keyword evidence="3" id="KW-0808">Transferase</keyword>
<accession>A0A9D1MLI0</accession>
<dbReference type="InterPro" id="IPR029064">
    <property type="entry name" value="Ribosomal_eL30-like_sf"/>
</dbReference>
<dbReference type="GO" id="GO:0008173">
    <property type="term" value="F:RNA methyltransferase activity"/>
    <property type="evidence" value="ECO:0007669"/>
    <property type="project" value="InterPro"/>
</dbReference>
<dbReference type="NCBIfam" id="TIGR00186">
    <property type="entry name" value="rRNA_methyl_3"/>
    <property type="match status" value="1"/>
</dbReference>
<sequence>MLIEGKNAVREHLGAGGALSRLYVQKGLHGAEDIVEKAKAAGARLVFCERKELDRLCGSEKHRGVVGVADEYKYCGVEEIVSAARKKGEKLFLLILDGIEDPHNLGSIVRVAECAGVHGIIIPRRRAVGVNATVVKVSAGATSYVKIAAVNNINDTIRALKEDFVKVYCADMQGNSVYETDLKGDVALVIGSEGFGVKALTAKLCDGAVALPQKGKINSLNASVACGVLCYEVLRQRR</sequence>
<evidence type="ECO:0000256" key="2">
    <source>
        <dbReference type="ARBA" id="ARBA00022603"/>
    </source>
</evidence>
<dbReference type="CDD" id="cd18103">
    <property type="entry name" value="SpoU-like_RlmB"/>
    <property type="match status" value="1"/>
</dbReference>
<dbReference type="EMBL" id="DVNJ01000006">
    <property type="protein sequence ID" value="HIU62486.1"/>
    <property type="molecule type" value="Genomic_DNA"/>
</dbReference>
<dbReference type="GO" id="GO:0005829">
    <property type="term" value="C:cytosol"/>
    <property type="evidence" value="ECO:0007669"/>
    <property type="project" value="TreeGrafter"/>
</dbReference>
<gene>
    <name evidence="5" type="primary">rlmB</name>
    <name evidence="5" type="ORF">IAB07_01785</name>
</gene>
<keyword evidence="2" id="KW-0489">Methyltransferase</keyword>
<dbReference type="SMART" id="SM00967">
    <property type="entry name" value="SpoU_sub_bind"/>
    <property type="match status" value="1"/>
</dbReference>
<reference evidence="5" key="1">
    <citation type="submission" date="2020-10" db="EMBL/GenBank/DDBJ databases">
        <authorList>
            <person name="Gilroy R."/>
        </authorList>
    </citation>
    <scope>NUCLEOTIDE SEQUENCE</scope>
    <source>
        <strain evidence="5">9366</strain>
    </source>
</reference>
<feature type="domain" description="RNA 2-O ribose methyltransferase substrate binding" evidence="4">
    <location>
        <begin position="2"/>
        <end position="75"/>
    </location>
</feature>
<dbReference type="PANTHER" id="PTHR46429">
    <property type="entry name" value="23S RRNA (GUANOSINE-2'-O-)-METHYLTRANSFERASE RLMB"/>
    <property type="match status" value="1"/>
</dbReference>
<comment type="caution">
    <text evidence="5">The sequence shown here is derived from an EMBL/GenBank/DDBJ whole genome shotgun (WGS) entry which is preliminary data.</text>
</comment>
<protein>
    <submittedName>
        <fullName evidence="5">23S rRNA (Guanosine(2251)-2'-O)-methyltransferase RlmB</fullName>
    </submittedName>
</protein>
<name>A0A9D1MLI0_9FIRM</name>
<comment type="similarity">
    <text evidence="1">Belongs to the class IV-like SAM-binding methyltransferase superfamily. RNA methyltransferase TrmH family.</text>
</comment>
<dbReference type="Gene3D" id="3.40.1280.10">
    <property type="match status" value="1"/>
</dbReference>
<dbReference type="InterPro" id="IPR001537">
    <property type="entry name" value="SpoU_MeTrfase"/>
</dbReference>
<dbReference type="GO" id="GO:0006396">
    <property type="term" value="P:RNA processing"/>
    <property type="evidence" value="ECO:0007669"/>
    <property type="project" value="InterPro"/>
</dbReference>
<proteinExistence type="inferred from homology"/>
<evidence type="ECO:0000256" key="3">
    <source>
        <dbReference type="ARBA" id="ARBA00022679"/>
    </source>
</evidence>
<dbReference type="Proteomes" id="UP000824145">
    <property type="component" value="Unassembled WGS sequence"/>
</dbReference>
<dbReference type="Pfam" id="PF08032">
    <property type="entry name" value="SpoU_sub_bind"/>
    <property type="match status" value="1"/>
</dbReference>
<dbReference type="InterPro" id="IPR013123">
    <property type="entry name" value="SpoU_subst-bd"/>
</dbReference>
<dbReference type="InterPro" id="IPR004441">
    <property type="entry name" value="rRNA_MeTrfase_TrmH"/>
</dbReference>
<evidence type="ECO:0000313" key="5">
    <source>
        <dbReference type="EMBL" id="HIU62486.1"/>
    </source>
</evidence>
<dbReference type="InterPro" id="IPR029026">
    <property type="entry name" value="tRNA_m1G_MTases_N"/>
</dbReference>
<evidence type="ECO:0000313" key="6">
    <source>
        <dbReference type="Proteomes" id="UP000824145"/>
    </source>
</evidence>
<reference evidence="5" key="2">
    <citation type="journal article" date="2021" name="PeerJ">
        <title>Extensive microbial diversity within the chicken gut microbiome revealed by metagenomics and culture.</title>
        <authorList>
            <person name="Gilroy R."/>
            <person name="Ravi A."/>
            <person name="Getino M."/>
            <person name="Pursley I."/>
            <person name="Horton D.L."/>
            <person name="Alikhan N.F."/>
            <person name="Baker D."/>
            <person name="Gharbi K."/>
            <person name="Hall N."/>
            <person name="Watson M."/>
            <person name="Adriaenssens E.M."/>
            <person name="Foster-Nyarko E."/>
            <person name="Jarju S."/>
            <person name="Secka A."/>
            <person name="Antonio M."/>
            <person name="Oren A."/>
            <person name="Chaudhuri R.R."/>
            <person name="La Ragione R."/>
            <person name="Hildebrand F."/>
            <person name="Pallen M.J."/>
        </authorList>
    </citation>
    <scope>NUCLEOTIDE SEQUENCE</scope>
    <source>
        <strain evidence="5">9366</strain>
    </source>
</reference>
<dbReference type="GO" id="GO:0003723">
    <property type="term" value="F:RNA binding"/>
    <property type="evidence" value="ECO:0007669"/>
    <property type="project" value="InterPro"/>
</dbReference>
<dbReference type="PANTHER" id="PTHR46429:SF1">
    <property type="entry name" value="23S RRNA (GUANOSINE-2'-O-)-METHYLTRANSFERASE RLMB"/>
    <property type="match status" value="1"/>
</dbReference>